<reference evidence="2 3" key="1">
    <citation type="submission" date="2006-02" db="EMBL/GenBank/DDBJ databases">
        <authorList>
            <person name="Moran M.A."/>
            <person name="Kjelleberg S."/>
            <person name="Egan S."/>
            <person name="Saunders N."/>
            <person name="Thomas T."/>
            <person name="Ferriera S."/>
            <person name="Johnson J."/>
            <person name="Kravitz S."/>
            <person name="Halpern A."/>
            <person name="Remington K."/>
            <person name="Beeson K."/>
            <person name="Tran B."/>
            <person name="Rogers Y.-H."/>
            <person name="Friedman R."/>
            <person name="Venter J.C."/>
        </authorList>
    </citation>
    <scope>NUCLEOTIDE SEQUENCE [LARGE SCALE GENOMIC DNA]</scope>
    <source>
        <strain evidence="2 3">D2</strain>
    </source>
</reference>
<evidence type="ECO:0000313" key="2">
    <source>
        <dbReference type="EMBL" id="EAR27942.1"/>
    </source>
</evidence>
<keyword evidence="1" id="KW-1133">Transmembrane helix</keyword>
<feature type="transmembrane region" description="Helical" evidence="1">
    <location>
        <begin position="159"/>
        <end position="180"/>
    </location>
</feature>
<evidence type="ECO:0000256" key="1">
    <source>
        <dbReference type="SAM" id="Phobius"/>
    </source>
</evidence>
<dbReference type="eggNOG" id="ENOG5033GGB">
    <property type="taxonomic scope" value="Bacteria"/>
</dbReference>
<organism evidence="2 3">
    <name type="scientific">Pseudoalteromonas tunicata D2</name>
    <dbReference type="NCBI Taxonomy" id="87626"/>
    <lineage>
        <taxon>Bacteria</taxon>
        <taxon>Pseudomonadati</taxon>
        <taxon>Pseudomonadota</taxon>
        <taxon>Gammaproteobacteria</taxon>
        <taxon>Alteromonadales</taxon>
        <taxon>Pseudoalteromonadaceae</taxon>
        <taxon>Pseudoalteromonas</taxon>
    </lineage>
</organism>
<protein>
    <submittedName>
        <fullName evidence="2">Uncharacterized protein</fullName>
    </submittedName>
</protein>
<sequence>MILTLIGMLLLFCAVMLLFSLIVSSLVELLQKMRHWRQKNLRLGLTALSYKITSYAEQHLTLNQAEENICWQRNLADVYHQLLTPMIQNNGHSFFQSLGFEYARSDISLQELQQVTLIYVKKNVALSYDVERDLKNEISLSFARLELEMKGRYRRKTHASALLFSFILSFVMQLNAFSLLETGYKQSLESSAEVNFQTLVAECKLSKDFKDVEIACLTNHLIQAQVIELTIFAKGAHYYYPLKDGSLDWKILLSRLVGMFVCIIFISLGAPFWFERLKSIYSLQEKIK</sequence>
<keyword evidence="1" id="KW-0472">Membrane</keyword>
<dbReference type="RefSeq" id="WP_009839774.1">
    <property type="nucleotide sequence ID" value="NZ_CH959301.1"/>
</dbReference>
<dbReference type="EMBL" id="AAOH01000005">
    <property type="protein sequence ID" value="EAR27942.1"/>
    <property type="molecule type" value="Genomic_DNA"/>
</dbReference>
<evidence type="ECO:0000313" key="3">
    <source>
        <dbReference type="Proteomes" id="UP000006201"/>
    </source>
</evidence>
<comment type="caution">
    <text evidence="2">The sequence shown here is derived from an EMBL/GenBank/DDBJ whole genome shotgun (WGS) entry which is preliminary data.</text>
</comment>
<name>A4CC55_9GAMM</name>
<accession>A4CC55</accession>
<keyword evidence="3" id="KW-1185">Reference proteome</keyword>
<feature type="transmembrane region" description="Helical" evidence="1">
    <location>
        <begin position="6"/>
        <end position="30"/>
    </location>
</feature>
<proteinExistence type="predicted"/>
<dbReference type="STRING" id="87626.PTD2_19010"/>
<gene>
    <name evidence="2" type="ORF">PTD2_19010</name>
</gene>
<dbReference type="OrthoDB" id="6286374at2"/>
<dbReference type="Proteomes" id="UP000006201">
    <property type="component" value="Unassembled WGS sequence"/>
</dbReference>
<keyword evidence="1" id="KW-0812">Transmembrane</keyword>
<dbReference type="AlphaFoldDB" id="A4CC55"/>
<feature type="transmembrane region" description="Helical" evidence="1">
    <location>
        <begin position="252"/>
        <end position="274"/>
    </location>
</feature>
<dbReference type="HOGENOM" id="CLU_976381_0_0_6"/>